<keyword evidence="1" id="KW-0472">Membrane</keyword>
<evidence type="ECO:0000313" key="3">
    <source>
        <dbReference type="Proteomes" id="UP000187406"/>
    </source>
</evidence>
<evidence type="ECO:0000313" key="2">
    <source>
        <dbReference type="EMBL" id="GAV83783.1"/>
    </source>
</evidence>
<evidence type="ECO:0000256" key="1">
    <source>
        <dbReference type="SAM" id="Phobius"/>
    </source>
</evidence>
<keyword evidence="1" id="KW-0812">Transmembrane</keyword>
<keyword evidence="1" id="KW-1133">Transmembrane helix</keyword>
<accession>A0A1Q3CUP4</accession>
<dbReference type="EMBL" id="BDDD01003009">
    <property type="protein sequence ID" value="GAV83783.1"/>
    <property type="molecule type" value="Genomic_DNA"/>
</dbReference>
<comment type="caution">
    <text evidence="2">The sequence shown here is derived from an EMBL/GenBank/DDBJ whole genome shotgun (WGS) entry which is preliminary data.</text>
</comment>
<name>A0A1Q3CUP4_CEPFO</name>
<organism evidence="2 3">
    <name type="scientific">Cephalotus follicularis</name>
    <name type="common">Albany pitcher plant</name>
    <dbReference type="NCBI Taxonomy" id="3775"/>
    <lineage>
        <taxon>Eukaryota</taxon>
        <taxon>Viridiplantae</taxon>
        <taxon>Streptophyta</taxon>
        <taxon>Embryophyta</taxon>
        <taxon>Tracheophyta</taxon>
        <taxon>Spermatophyta</taxon>
        <taxon>Magnoliopsida</taxon>
        <taxon>eudicotyledons</taxon>
        <taxon>Gunneridae</taxon>
        <taxon>Pentapetalae</taxon>
        <taxon>rosids</taxon>
        <taxon>fabids</taxon>
        <taxon>Oxalidales</taxon>
        <taxon>Cephalotaceae</taxon>
        <taxon>Cephalotus</taxon>
    </lineage>
</organism>
<keyword evidence="3" id="KW-1185">Reference proteome</keyword>
<reference evidence="3" key="1">
    <citation type="submission" date="2016-04" db="EMBL/GenBank/DDBJ databases">
        <title>Cephalotus genome sequencing.</title>
        <authorList>
            <person name="Fukushima K."/>
            <person name="Hasebe M."/>
            <person name="Fang X."/>
        </authorList>
    </citation>
    <scope>NUCLEOTIDE SEQUENCE [LARGE SCALE GENOMIC DNA]</scope>
    <source>
        <strain evidence="3">cv. St1</strain>
    </source>
</reference>
<proteinExistence type="predicted"/>
<dbReference type="AlphaFoldDB" id="A0A1Q3CUP4"/>
<sequence>MLRCIFRAWVRVLKSLGGQGLCFHIREVISIAIVMSIRATIVIHVRDVVVIVIWHYAVIIDLVLYSLSGQFGLWAGIHSWYFSMIFFSVICCILTLCNSR</sequence>
<protein>
    <submittedName>
        <fullName evidence="2">Uncharacterized protein</fullName>
    </submittedName>
</protein>
<dbReference type="Proteomes" id="UP000187406">
    <property type="component" value="Unassembled WGS sequence"/>
</dbReference>
<feature type="transmembrane region" description="Helical" evidence="1">
    <location>
        <begin position="79"/>
        <end position="97"/>
    </location>
</feature>
<gene>
    <name evidence="2" type="ORF">CFOL_v3_27228</name>
</gene>
<feature type="transmembrane region" description="Helical" evidence="1">
    <location>
        <begin position="48"/>
        <end position="67"/>
    </location>
</feature>
<dbReference type="InParanoid" id="A0A1Q3CUP4"/>